<proteinExistence type="predicted"/>
<evidence type="ECO:0000259" key="1">
    <source>
        <dbReference type="Pfam" id="PF13340"/>
    </source>
</evidence>
<comment type="caution">
    <text evidence="2">The sequence shown here is derived from an EMBL/GenBank/DDBJ whole genome shotgun (WGS) entry which is preliminary data.</text>
</comment>
<organism evidence="2 3">
    <name type="scientific">Nonomuraea africana</name>
    <dbReference type="NCBI Taxonomy" id="46171"/>
    <lineage>
        <taxon>Bacteria</taxon>
        <taxon>Bacillati</taxon>
        <taxon>Actinomycetota</taxon>
        <taxon>Actinomycetes</taxon>
        <taxon>Streptosporangiales</taxon>
        <taxon>Streptosporangiaceae</taxon>
        <taxon>Nonomuraea</taxon>
    </lineage>
</organism>
<gene>
    <name evidence="2" type="ORF">H4W81_008744</name>
</gene>
<dbReference type="Proteomes" id="UP000661607">
    <property type="component" value="Unassembled WGS sequence"/>
</dbReference>
<reference evidence="2 3" key="1">
    <citation type="submission" date="2020-10" db="EMBL/GenBank/DDBJ databases">
        <title>Sequencing the genomes of 1000 actinobacteria strains.</title>
        <authorList>
            <person name="Klenk H.-P."/>
        </authorList>
    </citation>
    <scope>NUCLEOTIDE SEQUENCE [LARGE SCALE GENOMIC DNA]</scope>
    <source>
        <strain evidence="2 3">DSM 43748</strain>
    </source>
</reference>
<name>A0ABR9KW45_9ACTN</name>
<evidence type="ECO:0000313" key="3">
    <source>
        <dbReference type="Proteomes" id="UP000661607"/>
    </source>
</evidence>
<evidence type="ECO:0000313" key="2">
    <source>
        <dbReference type="EMBL" id="MBE1565965.1"/>
    </source>
</evidence>
<accession>A0ABR9KW45</accession>
<sequence>MTDGQWALLAPLLPAAGSTGGRGGRPEKWDRRLVLDAIFYLIDAQSVKTSAKDQR</sequence>
<dbReference type="RefSeq" id="WP_225959065.1">
    <property type="nucleotide sequence ID" value="NZ_BAAASY010000010.1"/>
</dbReference>
<keyword evidence="3" id="KW-1185">Reference proteome</keyword>
<dbReference type="EMBL" id="JADBEF010000001">
    <property type="protein sequence ID" value="MBE1565965.1"/>
    <property type="molecule type" value="Genomic_DNA"/>
</dbReference>
<dbReference type="InterPro" id="IPR025161">
    <property type="entry name" value="IS402-like_dom"/>
</dbReference>
<feature type="domain" description="Insertion element IS402-like" evidence="1">
    <location>
        <begin position="1"/>
        <end position="43"/>
    </location>
</feature>
<protein>
    <submittedName>
        <fullName evidence="2">Transposase</fullName>
    </submittedName>
</protein>
<dbReference type="Pfam" id="PF13340">
    <property type="entry name" value="DUF4096"/>
    <property type="match status" value="1"/>
</dbReference>